<evidence type="ECO:0000256" key="1">
    <source>
        <dbReference type="SAM" id="SignalP"/>
    </source>
</evidence>
<dbReference type="Gene3D" id="3.30.1360.180">
    <property type="match status" value="1"/>
</dbReference>
<protein>
    <submittedName>
        <fullName evidence="2">Ectonucleotide pyrophosphatase/phosphodiesterase family member 5</fullName>
    </submittedName>
</protein>
<proteinExistence type="predicted"/>
<dbReference type="SUPFAM" id="SSF53649">
    <property type="entry name" value="Alkaline phosphatase-like"/>
    <property type="match status" value="1"/>
</dbReference>
<dbReference type="InterPro" id="IPR017850">
    <property type="entry name" value="Alkaline_phosphatase_core_sf"/>
</dbReference>
<dbReference type="CDD" id="cd16018">
    <property type="entry name" value="Enpp"/>
    <property type="match status" value="1"/>
</dbReference>
<dbReference type="InterPro" id="IPR002591">
    <property type="entry name" value="Phosphodiest/P_Trfase"/>
</dbReference>
<dbReference type="Pfam" id="PF01663">
    <property type="entry name" value="Phosphodiest"/>
    <property type="match status" value="1"/>
</dbReference>
<dbReference type="OrthoDB" id="415411at2759"/>
<reference evidence="2" key="1">
    <citation type="submission" date="2018-04" db="EMBL/GenBank/DDBJ databases">
        <title>Transcriptome assembly of Sipha flava.</title>
        <authorList>
            <person name="Scully E.D."/>
            <person name="Geib S.M."/>
            <person name="Palmer N.A."/>
            <person name="Koch K."/>
            <person name="Bradshaw J."/>
            <person name="Heng-Moss T."/>
            <person name="Sarath G."/>
        </authorList>
    </citation>
    <scope>NUCLEOTIDE SEQUENCE</scope>
</reference>
<dbReference type="PANTHER" id="PTHR10151">
    <property type="entry name" value="ECTONUCLEOTIDE PYROPHOSPHATASE/PHOSPHODIESTERASE"/>
    <property type="match status" value="1"/>
</dbReference>
<dbReference type="AlphaFoldDB" id="A0A2S2QLK4"/>
<name>A0A2S2QLK4_9HEMI</name>
<feature type="chain" id="PRO_5015509504" evidence="1">
    <location>
        <begin position="18"/>
        <end position="339"/>
    </location>
</feature>
<sequence length="339" mass="38994">MSPTSLALAVLTAYAAAVTRHPLVVVVSFDGFRPDYVQANATPTLSRFLNASAAPPYMRPAFPTKTFVNHHTIATGLHPEQHGVLDNHMFDRNNKTMHYTYEQFHYDESVVPIWMQNEYSGNGRYSGVMMWPGSEFQYQGKTPTYVQIYNNTMPWNSRVDKIMLWIKNSSQPANLVFAYFEEPDKTSHMKGINSPDLKVQISRVDATVKYLLDKIKEENLENKMNLIILSDHGMDSVTNNRTIHLDQLISNKTYESVISGPNGFILPNPGKFEEIYQNLTRISNNLRTFSVYKKDELPVRWHMKNTSRLNGKLYILAKPGYAFWNNLFEYIQNSTSKFI</sequence>
<keyword evidence="1" id="KW-0732">Signal</keyword>
<evidence type="ECO:0000313" key="2">
    <source>
        <dbReference type="EMBL" id="MBY78571.1"/>
    </source>
</evidence>
<dbReference type="Gene3D" id="3.40.720.10">
    <property type="entry name" value="Alkaline Phosphatase, subunit A"/>
    <property type="match status" value="1"/>
</dbReference>
<accession>A0A2S2QLK4</accession>
<feature type="signal peptide" evidence="1">
    <location>
        <begin position="1"/>
        <end position="17"/>
    </location>
</feature>
<organism evidence="2">
    <name type="scientific">Sipha flava</name>
    <name type="common">yellow sugarcane aphid</name>
    <dbReference type="NCBI Taxonomy" id="143950"/>
    <lineage>
        <taxon>Eukaryota</taxon>
        <taxon>Metazoa</taxon>
        <taxon>Ecdysozoa</taxon>
        <taxon>Arthropoda</taxon>
        <taxon>Hexapoda</taxon>
        <taxon>Insecta</taxon>
        <taxon>Pterygota</taxon>
        <taxon>Neoptera</taxon>
        <taxon>Paraneoptera</taxon>
        <taxon>Hemiptera</taxon>
        <taxon>Sternorrhyncha</taxon>
        <taxon>Aphidomorpha</taxon>
        <taxon>Aphidoidea</taxon>
        <taxon>Aphididae</taxon>
        <taxon>Sipha</taxon>
    </lineage>
</organism>
<dbReference type="GO" id="GO:0016787">
    <property type="term" value="F:hydrolase activity"/>
    <property type="evidence" value="ECO:0007669"/>
    <property type="project" value="UniProtKB-ARBA"/>
</dbReference>
<dbReference type="PANTHER" id="PTHR10151:SF120">
    <property type="entry name" value="BIS(5'-ADENOSYL)-TRIPHOSPHATASE"/>
    <property type="match status" value="1"/>
</dbReference>
<dbReference type="EMBL" id="GGMS01009368">
    <property type="protein sequence ID" value="MBY78571.1"/>
    <property type="molecule type" value="Transcribed_RNA"/>
</dbReference>
<gene>
    <name evidence="2" type="primary">Enpp5_2</name>
    <name evidence="2" type="ORF">g.148187</name>
</gene>